<name>A0AAE1FKJ9_PETCI</name>
<proteinExistence type="predicted"/>
<sequence>MNNTAHLLPCLTLPCLLPCPCPALPCPALPCPALPCPALPCPALPCSALPNPDDPTPSLTLSRPLWHFLTSKTLTDPRVHPRATARTRTLSPRQHSRRLAHLTVLVTRAVTRGVGVSKPTNQPTEAGGVRTWVGSLVVGEINME</sequence>
<evidence type="ECO:0008006" key="4">
    <source>
        <dbReference type="Google" id="ProtNLM"/>
    </source>
</evidence>
<comment type="caution">
    <text evidence="2">The sequence shown here is derived from an EMBL/GenBank/DDBJ whole genome shotgun (WGS) entry which is preliminary data.</text>
</comment>
<keyword evidence="3" id="KW-1185">Reference proteome</keyword>
<dbReference type="Proteomes" id="UP001286313">
    <property type="component" value="Unassembled WGS sequence"/>
</dbReference>
<evidence type="ECO:0000256" key="1">
    <source>
        <dbReference type="SAM" id="SignalP"/>
    </source>
</evidence>
<evidence type="ECO:0000313" key="2">
    <source>
        <dbReference type="EMBL" id="KAK3875834.1"/>
    </source>
</evidence>
<organism evidence="2 3">
    <name type="scientific">Petrolisthes cinctipes</name>
    <name type="common">Flat porcelain crab</name>
    <dbReference type="NCBI Taxonomy" id="88211"/>
    <lineage>
        <taxon>Eukaryota</taxon>
        <taxon>Metazoa</taxon>
        <taxon>Ecdysozoa</taxon>
        <taxon>Arthropoda</taxon>
        <taxon>Crustacea</taxon>
        <taxon>Multicrustacea</taxon>
        <taxon>Malacostraca</taxon>
        <taxon>Eumalacostraca</taxon>
        <taxon>Eucarida</taxon>
        <taxon>Decapoda</taxon>
        <taxon>Pleocyemata</taxon>
        <taxon>Anomura</taxon>
        <taxon>Galatheoidea</taxon>
        <taxon>Porcellanidae</taxon>
        <taxon>Petrolisthes</taxon>
    </lineage>
</organism>
<dbReference type="AlphaFoldDB" id="A0AAE1FKJ9"/>
<feature type="chain" id="PRO_5042137463" description="Secreted protein" evidence="1">
    <location>
        <begin position="24"/>
        <end position="144"/>
    </location>
</feature>
<keyword evidence="1" id="KW-0732">Signal</keyword>
<protein>
    <recommendedName>
        <fullName evidence="4">Secreted protein</fullName>
    </recommendedName>
</protein>
<evidence type="ECO:0000313" key="3">
    <source>
        <dbReference type="Proteomes" id="UP001286313"/>
    </source>
</evidence>
<feature type="signal peptide" evidence="1">
    <location>
        <begin position="1"/>
        <end position="23"/>
    </location>
</feature>
<reference evidence="2" key="1">
    <citation type="submission" date="2023-10" db="EMBL/GenBank/DDBJ databases">
        <title>Genome assemblies of two species of porcelain crab, Petrolisthes cinctipes and Petrolisthes manimaculis (Anomura: Porcellanidae).</title>
        <authorList>
            <person name="Angst P."/>
        </authorList>
    </citation>
    <scope>NUCLEOTIDE SEQUENCE</scope>
    <source>
        <strain evidence="2">PB745_01</strain>
        <tissue evidence="2">Gill</tissue>
    </source>
</reference>
<dbReference type="EMBL" id="JAWQEG010001911">
    <property type="protein sequence ID" value="KAK3875834.1"/>
    <property type="molecule type" value="Genomic_DNA"/>
</dbReference>
<accession>A0AAE1FKJ9</accession>
<gene>
    <name evidence="2" type="ORF">Pcinc_019319</name>
</gene>